<dbReference type="Pfam" id="PF02623">
    <property type="entry name" value="FliW"/>
    <property type="match status" value="1"/>
</dbReference>
<keyword evidence="5" id="KW-0282">Flagellum</keyword>
<dbReference type="Proteomes" id="UP000540656">
    <property type="component" value="Unassembled WGS sequence"/>
</dbReference>
<dbReference type="Gene3D" id="2.30.290.10">
    <property type="entry name" value="BH3618-like"/>
    <property type="match status" value="1"/>
</dbReference>
<evidence type="ECO:0000256" key="3">
    <source>
        <dbReference type="ARBA" id="ARBA00022845"/>
    </source>
</evidence>
<reference evidence="5 6" key="1">
    <citation type="submission" date="2020-07" db="EMBL/GenBank/DDBJ databases">
        <title>Sequencing the genomes of 1000 actinobacteria strains.</title>
        <authorList>
            <person name="Klenk H.-P."/>
        </authorList>
    </citation>
    <scope>NUCLEOTIDE SEQUENCE [LARGE SCALE GENOMIC DNA]</scope>
    <source>
        <strain evidence="5 6">DSM 23819</strain>
    </source>
</reference>
<evidence type="ECO:0000313" key="5">
    <source>
        <dbReference type="EMBL" id="NYG58697.1"/>
    </source>
</evidence>
<protein>
    <recommendedName>
        <fullName evidence="4">Flagellar assembly factor FliW</fullName>
    </recommendedName>
</protein>
<dbReference type="InterPro" id="IPR003775">
    <property type="entry name" value="Flagellar_assembly_factor_FliW"/>
</dbReference>
<comment type="subunit">
    <text evidence="4">Interacts with translational regulator CsrA and flagellin(s).</text>
</comment>
<dbReference type="GO" id="GO:0006417">
    <property type="term" value="P:regulation of translation"/>
    <property type="evidence" value="ECO:0007669"/>
    <property type="project" value="UniProtKB-KW"/>
</dbReference>
<keyword evidence="4" id="KW-0143">Chaperone</keyword>
<comment type="similarity">
    <text evidence="4">Belongs to the FliW family.</text>
</comment>
<evidence type="ECO:0000313" key="6">
    <source>
        <dbReference type="Proteomes" id="UP000540656"/>
    </source>
</evidence>
<keyword evidence="5" id="KW-0966">Cell projection</keyword>
<dbReference type="EMBL" id="JACCAA010000001">
    <property type="protein sequence ID" value="NYG58697.1"/>
    <property type="molecule type" value="Genomic_DNA"/>
</dbReference>
<keyword evidence="3 4" id="KW-0810">Translation regulation</keyword>
<keyword evidence="6" id="KW-1185">Reference proteome</keyword>
<dbReference type="GO" id="GO:0044780">
    <property type="term" value="P:bacterial-type flagellum assembly"/>
    <property type="evidence" value="ECO:0007669"/>
    <property type="project" value="UniProtKB-UniRule"/>
</dbReference>
<keyword evidence="5" id="KW-0969">Cilium</keyword>
<dbReference type="HAMAP" id="MF_01185">
    <property type="entry name" value="FliW"/>
    <property type="match status" value="1"/>
</dbReference>
<comment type="caution">
    <text evidence="5">The sequence shown here is derived from an EMBL/GenBank/DDBJ whole genome shotgun (WGS) entry which is preliminary data.</text>
</comment>
<dbReference type="RefSeq" id="WP_343047742.1">
    <property type="nucleotide sequence ID" value="NZ_JACCAA010000001.1"/>
</dbReference>
<dbReference type="AlphaFoldDB" id="A0A7Y9S1C8"/>
<dbReference type="GO" id="GO:0005737">
    <property type="term" value="C:cytoplasm"/>
    <property type="evidence" value="ECO:0007669"/>
    <property type="project" value="UniProtKB-SubCell"/>
</dbReference>
<gene>
    <name evidence="4" type="primary">fliW</name>
    <name evidence="5" type="ORF">BJ980_001620</name>
</gene>
<accession>A0A7Y9S1C8</accession>
<comment type="function">
    <text evidence="4">Acts as an anti-CsrA protein, binds CsrA and prevents it from repressing translation of its target genes, one of which is flagellin. Binds to flagellin and participates in the assembly of the flagellum.</text>
</comment>
<evidence type="ECO:0000256" key="4">
    <source>
        <dbReference type="HAMAP-Rule" id="MF_01185"/>
    </source>
</evidence>
<dbReference type="SUPFAM" id="SSF141457">
    <property type="entry name" value="BH3618-like"/>
    <property type="match status" value="1"/>
</dbReference>
<sequence length="128" mass="13979">MQEIPVIDLVRPMPGFDGDQRFALVRLDDDGTLCELRSLDHEDLRFLVITPGQFFDDYEPVLGDEDVNLLGLTSAEEALVLLVLKPGESLASTTANLVAPIVVNTTNRRAAQVILDDSRHALAAPLVV</sequence>
<dbReference type="PANTHER" id="PTHR39190:SF1">
    <property type="entry name" value="FLAGELLAR ASSEMBLY FACTOR FLIW"/>
    <property type="match status" value="1"/>
</dbReference>
<evidence type="ECO:0000256" key="1">
    <source>
        <dbReference type="ARBA" id="ARBA00022490"/>
    </source>
</evidence>
<keyword evidence="1 4" id="KW-0963">Cytoplasm</keyword>
<comment type="subcellular location">
    <subcellularLocation>
        <location evidence="4">Cytoplasm</location>
    </subcellularLocation>
</comment>
<dbReference type="PANTHER" id="PTHR39190">
    <property type="entry name" value="FLAGELLAR ASSEMBLY FACTOR FLIW"/>
    <property type="match status" value="1"/>
</dbReference>
<keyword evidence="2 4" id="KW-1005">Bacterial flagellum biogenesis</keyword>
<name>A0A7Y9S1C8_9ACTN</name>
<proteinExistence type="inferred from homology"/>
<evidence type="ECO:0000256" key="2">
    <source>
        <dbReference type="ARBA" id="ARBA00022795"/>
    </source>
</evidence>
<dbReference type="InterPro" id="IPR024046">
    <property type="entry name" value="Flagellar_assmbl_FliW_dom_sf"/>
</dbReference>
<organism evidence="5 6">
    <name type="scientific">Nocardioides daedukensis</name>
    <dbReference type="NCBI Taxonomy" id="634462"/>
    <lineage>
        <taxon>Bacteria</taxon>
        <taxon>Bacillati</taxon>
        <taxon>Actinomycetota</taxon>
        <taxon>Actinomycetes</taxon>
        <taxon>Propionibacteriales</taxon>
        <taxon>Nocardioidaceae</taxon>
        <taxon>Nocardioides</taxon>
    </lineage>
</organism>